<evidence type="ECO:0000256" key="4">
    <source>
        <dbReference type="ARBA" id="ARBA00022741"/>
    </source>
</evidence>
<keyword evidence="4 8" id="KW-0547">Nucleotide-binding</keyword>
<proteinExistence type="inferred from homology"/>
<evidence type="ECO:0000259" key="12">
    <source>
        <dbReference type="Pfam" id="PF00370"/>
    </source>
</evidence>
<dbReference type="PANTHER" id="PTHR43095:SF5">
    <property type="entry name" value="XYLULOSE KINASE"/>
    <property type="match status" value="1"/>
</dbReference>
<feature type="binding site" evidence="8">
    <location>
        <begin position="93"/>
        <end position="94"/>
    </location>
    <ligand>
        <name>substrate</name>
    </ligand>
</feature>
<evidence type="ECO:0000256" key="7">
    <source>
        <dbReference type="ARBA" id="ARBA00023277"/>
    </source>
</evidence>
<dbReference type="HAMAP" id="MF_02220">
    <property type="entry name" value="XylB"/>
    <property type="match status" value="1"/>
</dbReference>
<evidence type="ECO:0000256" key="2">
    <source>
        <dbReference type="ARBA" id="ARBA00022629"/>
    </source>
</evidence>
<feature type="domain" description="Carbohydrate kinase FGGY C-terminal" evidence="13">
    <location>
        <begin position="271"/>
        <end position="454"/>
    </location>
</feature>
<feature type="active site" description="Proton acceptor" evidence="8">
    <location>
        <position position="252"/>
    </location>
</feature>
<dbReference type="InterPro" id="IPR043129">
    <property type="entry name" value="ATPase_NBD"/>
</dbReference>
<evidence type="ECO:0000259" key="13">
    <source>
        <dbReference type="Pfam" id="PF02782"/>
    </source>
</evidence>
<evidence type="ECO:0000256" key="8">
    <source>
        <dbReference type="HAMAP-Rule" id="MF_02220"/>
    </source>
</evidence>
<feature type="site" description="Important for activity" evidence="8">
    <location>
        <position position="20"/>
    </location>
</feature>
<dbReference type="NCBIfam" id="TIGR01312">
    <property type="entry name" value="XylB"/>
    <property type="match status" value="1"/>
</dbReference>
<name>A0ABQ2S086_9DEIO</name>
<dbReference type="InterPro" id="IPR006000">
    <property type="entry name" value="Xylulokinase"/>
</dbReference>
<organism evidence="14 15">
    <name type="scientific">Deinococcus seoulensis</name>
    <dbReference type="NCBI Taxonomy" id="1837379"/>
    <lineage>
        <taxon>Bacteria</taxon>
        <taxon>Thermotogati</taxon>
        <taxon>Deinococcota</taxon>
        <taxon>Deinococci</taxon>
        <taxon>Deinococcales</taxon>
        <taxon>Deinococcaceae</taxon>
        <taxon>Deinococcus</taxon>
    </lineage>
</organism>
<comment type="caution">
    <text evidence="14">The sequence shown here is derived from an EMBL/GenBank/DDBJ whole genome shotgun (WGS) entry which is preliminary data.</text>
</comment>
<feature type="region of interest" description="Disordered" evidence="11">
    <location>
        <begin position="499"/>
        <end position="519"/>
    </location>
</feature>
<feature type="domain" description="Carbohydrate kinase FGGY N-terminal" evidence="12">
    <location>
        <begin position="16"/>
        <end position="257"/>
    </location>
</feature>
<keyword evidence="3 8" id="KW-0808">Transferase</keyword>
<dbReference type="EC" id="2.7.1.17" evidence="8 10"/>
<evidence type="ECO:0000256" key="11">
    <source>
        <dbReference type="SAM" id="MobiDB-lite"/>
    </source>
</evidence>
<evidence type="ECO:0000256" key="6">
    <source>
        <dbReference type="ARBA" id="ARBA00022840"/>
    </source>
</evidence>
<evidence type="ECO:0000256" key="3">
    <source>
        <dbReference type="ARBA" id="ARBA00022679"/>
    </source>
</evidence>
<evidence type="ECO:0000256" key="1">
    <source>
        <dbReference type="ARBA" id="ARBA00009156"/>
    </source>
</evidence>
<dbReference type="EMBL" id="BMQM01000039">
    <property type="protein sequence ID" value="GGR72282.1"/>
    <property type="molecule type" value="Genomic_DNA"/>
</dbReference>
<dbReference type="InterPro" id="IPR000577">
    <property type="entry name" value="Carb_kinase_FGGY"/>
</dbReference>
<dbReference type="InterPro" id="IPR050406">
    <property type="entry name" value="FGGY_Carb_Kinase"/>
</dbReference>
<sequence length="519" mass="53661">MNAPVHTPAPARTPVTIGVDLGTSGVKVVAMTAAGQVLAETDASYPLLTPQPGWTEQRPHDWLDGVRRALRDLSARLEALNAAPVALGLAGQMHGLVPLDASGEVLRPALLWNDQRTGAQVEDIERRVPRADLVARTGNRAVTGFQLPKILWMRDHEPDLHARLRLALLPKDYLGFVLTGEAATEPSDASGVGALNLARGDWDTDVLGALDLSAGLFPPVQPSVAVTGHLSREWAAQLNLPPGLPVVTGGGDNAAAGIALGLGAARPQTGSVSLGTSGVIFAPQSEPRPDPQGRVHCFAHADGGFHLLGVTLAAAGSLHWLHAKLAPDTPIEVLLDEAAQVPPGADGVTFLPYLAGERSPLMNPGARATFAGLSLAHGRGHLVRAVLEGVAASLADTQAVIRPLSSLTELLSTGGGARSDLWLGMVSAAVNLPVRPTGARPGAAHGAAILAMPAAGLHPDLGAAMQAIRPVPDEPVTPQDLGGAPQRYAQLRSVLYPSQQNSEVLRVSPDPSESSGPST</sequence>
<dbReference type="PIRSF" id="PIRSF000538">
    <property type="entry name" value="GlpK"/>
    <property type="match status" value="1"/>
</dbReference>
<evidence type="ECO:0000313" key="15">
    <source>
        <dbReference type="Proteomes" id="UP000634308"/>
    </source>
</evidence>
<reference evidence="15" key="1">
    <citation type="journal article" date="2019" name="Int. J. Syst. Evol. Microbiol.">
        <title>The Global Catalogue of Microorganisms (GCM) 10K type strain sequencing project: providing services to taxonomists for standard genome sequencing and annotation.</title>
        <authorList>
            <consortium name="The Broad Institute Genomics Platform"/>
            <consortium name="The Broad Institute Genome Sequencing Center for Infectious Disease"/>
            <person name="Wu L."/>
            <person name="Ma J."/>
        </authorList>
    </citation>
    <scope>NUCLEOTIDE SEQUENCE [LARGE SCALE GENOMIC DNA]</scope>
    <source>
        <strain evidence="15">JCM 31404</strain>
    </source>
</reference>
<keyword evidence="7 8" id="KW-0119">Carbohydrate metabolism</keyword>
<evidence type="ECO:0000256" key="10">
    <source>
        <dbReference type="RuleBase" id="RU364073"/>
    </source>
</evidence>
<dbReference type="RefSeq" id="WP_229778069.1">
    <property type="nucleotide sequence ID" value="NZ_BMQM01000039.1"/>
</dbReference>
<dbReference type="InterPro" id="IPR018484">
    <property type="entry name" value="FGGY_N"/>
</dbReference>
<keyword evidence="5 8" id="KW-0418">Kinase</keyword>
<keyword evidence="2 8" id="KW-0859">Xylose metabolism</keyword>
<dbReference type="InterPro" id="IPR018485">
    <property type="entry name" value="FGGY_C"/>
</dbReference>
<comment type="similarity">
    <text evidence="1 8 9">Belongs to the FGGY kinase family.</text>
</comment>
<dbReference type="Proteomes" id="UP000634308">
    <property type="component" value="Unassembled WGS sequence"/>
</dbReference>
<accession>A0ABQ2S086</accession>
<comment type="catalytic activity">
    <reaction evidence="8 10">
        <text>D-xylulose + ATP = D-xylulose 5-phosphate + ADP + H(+)</text>
        <dbReference type="Rhea" id="RHEA:10964"/>
        <dbReference type="ChEBI" id="CHEBI:15378"/>
        <dbReference type="ChEBI" id="CHEBI:17140"/>
        <dbReference type="ChEBI" id="CHEBI:30616"/>
        <dbReference type="ChEBI" id="CHEBI:57737"/>
        <dbReference type="ChEBI" id="CHEBI:456216"/>
        <dbReference type="EC" id="2.7.1.17"/>
    </reaction>
</comment>
<dbReference type="PANTHER" id="PTHR43095">
    <property type="entry name" value="SUGAR KINASE"/>
    <property type="match status" value="1"/>
</dbReference>
<dbReference type="Pfam" id="PF00370">
    <property type="entry name" value="FGGY_N"/>
    <property type="match status" value="1"/>
</dbReference>
<gene>
    <name evidence="8 10" type="primary">xylB</name>
    <name evidence="14" type="ORF">GCM10008959_37250</name>
</gene>
<dbReference type="Pfam" id="PF02782">
    <property type="entry name" value="FGGY_C"/>
    <property type="match status" value="1"/>
</dbReference>
<dbReference type="CDD" id="cd07808">
    <property type="entry name" value="ASKHA_NBD_FGGY_EcXK-like"/>
    <property type="match status" value="1"/>
</dbReference>
<keyword evidence="15" id="KW-1185">Reference proteome</keyword>
<evidence type="ECO:0000313" key="14">
    <source>
        <dbReference type="EMBL" id="GGR72282.1"/>
    </source>
</evidence>
<keyword evidence="6 8" id="KW-0067">ATP-binding</keyword>
<dbReference type="Gene3D" id="3.30.420.40">
    <property type="match status" value="2"/>
</dbReference>
<dbReference type="InterPro" id="IPR018483">
    <property type="entry name" value="Carb_kinase_FGGY_CS"/>
</dbReference>
<comment type="function">
    <text evidence="8">Catalyzes the phosphorylation of D-xylulose to D-xylulose 5-phosphate.</text>
</comment>
<evidence type="ECO:0000256" key="9">
    <source>
        <dbReference type="RuleBase" id="RU003733"/>
    </source>
</evidence>
<dbReference type="SUPFAM" id="SSF53067">
    <property type="entry name" value="Actin-like ATPase domain"/>
    <property type="match status" value="2"/>
</dbReference>
<protein>
    <recommendedName>
        <fullName evidence="8 10">Xylulose kinase</fullName>
        <shortName evidence="8 10">Xylulokinase</shortName>
        <ecNumber evidence="8 10">2.7.1.17</ecNumber>
    </recommendedName>
</protein>
<dbReference type="PROSITE" id="PS00445">
    <property type="entry name" value="FGGY_KINASES_2"/>
    <property type="match status" value="1"/>
</dbReference>
<evidence type="ECO:0000256" key="5">
    <source>
        <dbReference type="ARBA" id="ARBA00022777"/>
    </source>
</evidence>